<evidence type="ECO:0000256" key="2">
    <source>
        <dbReference type="SAM" id="Coils"/>
    </source>
</evidence>
<feature type="transmembrane region" description="Helical" evidence="3">
    <location>
        <begin position="560"/>
        <end position="582"/>
    </location>
</feature>
<dbReference type="Pfam" id="PF10145">
    <property type="entry name" value="PhageMin_Tail"/>
    <property type="match status" value="1"/>
</dbReference>
<evidence type="ECO:0000256" key="3">
    <source>
        <dbReference type="SAM" id="Phobius"/>
    </source>
</evidence>
<dbReference type="AlphaFoldDB" id="A0A5J6SLX3"/>
<evidence type="ECO:0000259" key="4">
    <source>
        <dbReference type="Pfam" id="PF10145"/>
    </source>
</evidence>
<accession>A0A5J6SLX3</accession>
<keyword evidence="1" id="KW-1188">Viral release from host cell</keyword>
<evidence type="ECO:0000313" key="5">
    <source>
        <dbReference type="EMBL" id="QFF98789.1"/>
    </source>
</evidence>
<keyword evidence="2" id="KW-0175">Coiled coil</keyword>
<organism evidence="5 6">
    <name type="scientific">Psychrobacillus glaciei</name>
    <dbReference type="NCBI Taxonomy" id="2283160"/>
    <lineage>
        <taxon>Bacteria</taxon>
        <taxon>Bacillati</taxon>
        <taxon>Bacillota</taxon>
        <taxon>Bacilli</taxon>
        <taxon>Bacillales</taxon>
        <taxon>Bacillaceae</taxon>
        <taxon>Psychrobacillus</taxon>
    </lineage>
</organism>
<keyword evidence="3" id="KW-0812">Transmembrane</keyword>
<feature type="domain" description="Phage tail tape measure protein" evidence="4">
    <location>
        <begin position="211"/>
        <end position="402"/>
    </location>
</feature>
<name>A0A5J6SLX3_9BACI</name>
<dbReference type="PANTHER" id="PTHR37813:SF1">
    <property type="entry name" value="FELS-2 PROPHAGE PROTEIN"/>
    <property type="match status" value="1"/>
</dbReference>
<keyword evidence="3" id="KW-1133">Transmembrane helix</keyword>
<feature type="transmembrane region" description="Helical" evidence="3">
    <location>
        <begin position="589"/>
        <end position="609"/>
    </location>
</feature>
<keyword evidence="3" id="KW-0472">Membrane</keyword>
<protein>
    <submittedName>
        <fullName evidence="5">Phage tail tape measure protein</fullName>
    </submittedName>
</protein>
<dbReference type="Gene3D" id="1.20.120.20">
    <property type="entry name" value="Apolipoprotein"/>
    <property type="match status" value="1"/>
</dbReference>
<dbReference type="RefSeq" id="WP_151699725.1">
    <property type="nucleotide sequence ID" value="NZ_CP031223.1"/>
</dbReference>
<dbReference type="InterPro" id="IPR010090">
    <property type="entry name" value="Phage_tape_meas"/>
</dbReference>
<keyword evidence="6" id="KW-1185">Reference proteome</keyword>
<feature type="transmembrane region" description="Helical" evidence="3">
    <location>
        <begin position="615"/>
        <end position="645"/>
    </location>
</feature>
<sequence length="1117" mass="120596">MAEQEVGRLKVSLSIDSANFEKSISSIDRNLKAMGQEMASARNKGKDWGSSISGLTTKQDTLSRMLSGQETKVSRLRDAYEKSKIETGENSKATENLAIKLNKAVAEYDKTETELKQVTDALKVQQDELKRSLSPWQQLSDKMDTLGSKMKDVGGKMKDVGKNLSLKLTAPLLALGTGAVKAAVDFESGMAGVRKTTDLTDAEFATLTQGIRDMAKEMPAAATEIAGITEQAGQLGIKKEALLSFTRTMADLGVSTNMSSEQASNALARLANITKMNQQDFDKLGSSVVALGNNFATTEGEIVDMALRLAGAGSQIGMSEADILGLSAALSSVGIEAEMGGSAMSRVMVRMQIAATTGLGKVMDLSKKTGMSLRDMQLMAANDGKGFKELAGSLKMTQDEMKSIINAGVDLENFAKVAGMTGEQFKKAFQEDAVGAIASFVEGLGTAEEKGDSAINILEEMGIKEVRLRDSLLRSGGAHKLVADAIELSNKGWTENVALTNEAEQRYATTASKMTVFLNKIKDLGITIGDILIPKVIALMDFIAPLIEKFQGMSTATQNVILVFAGIAAAIGPVLVIVGTLISSIGTIVTAFGTVSAAIAVVTTGVAAATPAVGALAAVFTALTGPVGLIILSIAALTVGTVALVKHLSKDALPAVDRFGDSLEGVSDSTKVALEGFFELSDGVSQSLSQLSLTSSKVTQEMATDMTTKYNEMNKQIVDGLNTRHAQEMDSMKNFFLNSSVLNDEEEAKILEKKQQAHDKEIEREEYNRKRIGEILQQAADDNRALTEREQKVVENINKHAQDQAVKILSESEMEQKIIMERLKETASIASAQQAAEVVKNSAKQRDKSVKEVNAQYDETVASIIRMRDETGDISAEQADKLIAEAKKQRDGSVMYAENMHQDIVSEAKKQAGEHANEVDWETGEILSKWAVFKDKMADTWQRTNEAISKKVSELVTLISTKFTEFHKKIFDKMAETEADIKSRWNVIIEFFKAIDLKQIGKDIILGLINGIGSKFTAVGEAIKGIADNIKDTFTKLFDIHSPSRVMEKLGGHVGQGLKKGIDGTKDDILESMKNIADGIMSMASPRIKSSEKTKVAAMILKGILNRPKHDRRLVFL</sequence>
<feature type="coiled-coil region" evidence="2">
    <location>
        <begin position="101"/>
        <end position="128"/>
    </location>
</feature>
<evidence type="ECO:0000313" key="6">
    <source>
        <dbReference type="Proteomes" id="UP000325517"/>
    </source>
</evidence>
<gene>
    <name evidence="5" type="ORF">PB01_08060</name>
</gene>
<dbReference type="PANTHER" id="PTHR37813">
    <property type="entry name" value="FELS-2 PROPHAGE PROTEIN"/>
    <property type="match status" value="1"/>
</dbReference>
<dbReference type="EMBL" id="CP031223">
    <property type="protein sequence ID" value="QFF98789.1"/>
    <property type="molecule type" value="Genomic_DNA"/>
</dbReference>
<dbReference type="NCBIfam" id="TIGR01760">
    <property type="entry name" value="tape_meas_TP901"/>
    <property type="match status" value="2"/>
</dbReference>
<reference evidence="5 6" key="1">
    <citation type="submission" date="2018-07" db="EMBL/GenBank/DDBJ databases">
        <title>Complete genome sequence of Psychrobacillus sp. PB01, isolated from iceberg, and comparative genome analysis of Psychrobacillus strains.</title>
        <authorList>
            <person name="Lee P.C."/>
        </authorList>
    </citation>
    <scope>NUCLEOTIDE SEQUENCE [LARGE SCALE GENOMIC DNA]</scope>
    <source>
        <strain evidence="5 6">PB01</strain>
    </source>
</reference>
<dbReference type="Proteomes" id="UP000325517">
    <property type="component" value="Chromosome"/>
</dbReference>
<dbReference type="KEGG" id="psyo:PB01_08060"/>
<dbReference type="OrthoDB" id="28713at2"/>
<feature type="coiled-coil region" evidence="2">
    <location>
        <begin position="743"/>
        <end position="770"/>
    </location>
</feature>
<proteinExistence type="predicted"/>
<evidence type="ECO:0000256" key="1">
    <source>
        <dbReference type="ARBA" id="ARBA00022612"/>
    </source>
</evidence>